<name>A0A645D9B4_9ZZZZ</name>
<comment type="caution">
    <text evidence="1">The sequence shown here is derived from an EMBL/GenBank/DDBJ whole genome shotgun (WGS) entry which is preliminary data.</text>
</comment>
<sequence>MKSNPFFSKLGLFIVFFITTLVFSNKIDGQELIQMSPWNKSLIKSVSVDNSTGGLGLKIELKNTTYLRIDYLTEDGGTPYYNPVPYERSSDGYVYVPFLYSRRFRISAEFAFAHQEDEVVLNYYDQVLFVLSY</sequence>
<gene>
    <name evidence="1" type="ORF">SDC9_132850</name>
</gene>
<organism evidence="1">
    <name type="scientific">bioreactor metagenome</name>
    <dbReference type="NCBI Taxonomy" id="1076179"/>
    <lineage>
        <taxon>unclassified sequences</taxon>
        <taxon>metagenomes</taxon>
        <taxon>ecological metagenomes</taxon>
    </lineage>
</organism>
<proteinExistence type="predicted"/>
<dbReference type="EMBL" id="VSSQ01033978">
    <property type="protein sequence ID" value="MPM85769.1"/>
    <property type="molecule type" value="Genomic_DNA"/>
</dbReference>
<accession>A0A645D9B4</accession>
<protein>
    <submittedName>
        <fullName evidence="1">Uncharacterized protein</fullName>
    </submittedName>
</protein>
<dbReference type="AlphaFoldDB" id="A0A645D9B4"/>
<reference evidence="1" key="1">
    <citation type="submission" date="2019-08" db="EMBL/GenBank/DDBJ databases">
        <authorList>
            <person name="Kucharzyk K."/>
            <person name="Murdoch R.W."/>
            <person name="Higgins S."/>
            <person name="Loffler F."/>
        </authorList>
    </citation>
    <scope>NUCLEOTIDE SEQUENCE</scope>
</reference>
<evidence type="ECO:0000313" key="1">
    <source>
        <dbReference type="EMBL" id="MPM85769.1"/>
    </source>
</evidence>